<evidence type="ECO:0000313" key="1">
    <source>
        <dbReference type="EMBL" id="HIT17162.1"/>
    </source>
</evidence>
<accession>A0A9D1G7W4</accession>
<comment type="caution">
    <text evidence="1">The sequence shown here is derived from an EMBL/GenBank/DDBJ whole genome shotgun (WGS) entry which is preliminary data.</text>
</comment>
<dbReference type="EMBL" id="DVKI01000067">
    <property type="protein sequence ID" value="HIT17162.1"/>
    <property type="molecule type" value="Genomic_DNA"/>
</dbReference>
<reference evidence="1" key="1">
    <citation type="submission" date="2020-10" db="EMBL/GenBank/DDBJ databases">
        <authorList>
            <person name="Gilroy R."/>
        </authorList>
    </citation>
    <scope>NUCLEOTIDE SEQUENCE</scope>
    <source>
        <strain evidence="1">14508</strain>
    </source>
</reference>
<dbReference type="AlphaFoldDB" id="A0A9D1G7W4"/>
<evidence type="ECO:0000313" key="2">
    <source>
        <dbReference type="Proteomes" id="UP000886893"/>
    </source>
</evidence>
<dbReference type="InterPro" id="IPR043773">
    <property type="entry name" value="JetA"/>
</dbReference>
<sequence length="464" mass="55104">MFETLPPSFFNLLVSKNRDLYISALFVLRRAIRQDLYLTRDDLVRRITISLEEKIKEAHLDEEDQVDQEDLENTTSKAYFIIRKLRDYGWINIDFNAKNSFEEYIAVPAYASMGINFLYALSEGAETEYNSMVYSVYAALKMADTENNDYYNALQSAYKNTERLNESLSNLYYGVRSIEQRIAENIDINDVVRIHFTEYIEKLHDKFYHPYKTFDSIQRYRMPIIKMLKNWQNDSSIRKKMIELGKTKKPDMNNTELFEYITSLYQYILQTYENIEEKMDIIDKKIFDYTASSIDKMKHLISIDESYKGRITYLIKELNDHKEDSEELVDIIQDFFDLSTLEYAHQEGLYTKREITINPDIPVIEIFTEEKTGEDVNEIFDKIRQGYNLSKIKEFIVSHAENKKIVTMEDLNIKDDEDFILSILAMLRGDEKELPFKVEFDEGYLKIRNYLVPNIKFIMKEGQR</sequence>
<dbReference type="Proteomes" id="UP000886893">
    <property type="component" value="Unassembled WGS sequence"/>
</dbReference>
<name>A0A9D1G7W4_9FIRM</name>
<dbReference type="Pfam" id="PF18982">
    <property type="entry name" value="JetA"/>
    <property type="match status" value="1"/>
</dbReference>
<gene>
    <name evidence="1" type="ORF">IAD04_02120</name>
</gene>
<proteinExistence type="predicted"/>
<protein>
    <submittedName>
        <fullName evidence="1">Uncharacterized protein</fullName>
    </submittedName>
</protein>
<reference evidence="1" key="2">
    <citation type="journal article" date="2021" name="PeerJ">
        <title>Extensive microbial diversity within the chicken gut microbiome revealed by metagenomics and culture.</title>
        <authorList>
            <person name="Gilroy R."/>
            <person name="Ravi A."/>
            <person name="Getino M."/>
            <person name="Pursley I."/>
            <person name="Horton D.L."/>
            <person name="Alikhan N.F."/>
            <person name="Baker D."/>
            <person name="Gharbi K."/>
            <person name="Hall N."/>
            <person name="Watson M."/>
            <person name="Adriaenssens E.M."/>
            <person name="Foster-Nyarko E."/>
            <person name="Jarju S."/>
            <person name="Secka A."/>
            <person name="Antonio M."/>
            <person name="Oren A."/>
            <person name="Chaudhuri R.R."/>
            <person name="La Ragione R."/>
            <person name="Hildebrand F."/>
            <person name="Pallen M.J."/>
        </authorList>
    </citation>
    <scope>NUCLEOTIDE SEQUENCE</scope>
    <source>
        <strain evidence="1">14508</strain>
    </source>
</reference>
<organism evidence="1 2">
    <name type="scientific">Candidatus Caccosoma faecigallinarum</name>
    <dbReference type="NCBI Taxonomy" id="2840720"/>
    <lineage>
        <taxon>Bacteria</taxon>
        <taxon>Bacillati</taxon>
        <taxon>Bacillota</taxon>
        <taxon>Bacillota incertae sedis</taxon>
        <taxon>Candidatus Caccosoma</taxon>
    </lineage>
</organism>